<reference evidence="2 3" key="1">
    <citation type="submission" date="2019-03" db="EMBL/GenBank/DDBJ databases">
        <title>Genomic Encyclopedia of Type Strains, Phase IV (KMG-IV): sequencing the most valuable type-strain genomes for metagenomic binning, comparative biology and taxonomic classification.</title>
        <authorList>
            <person name="Goeker M."/>
        </authorList>
    </citation>
    <scope>NUCLEOTIDE SEQUENCE [LARGE SCALE GENOMIC DNA]</scope>
    <source>
        <strain evidence="2 3">DSM 21667</strain>
    </source>
</reference>
<comment type="caution">
    <text evidence="2">The sequence shown here is derived from an EMBL/GenBank/DDBJ whole genome shotgun (WGS) entry which is preliminary data.</text>
</comment>
<feature type="compositionally biased region" description="Gly residues" evidence="1">
    <location>
        <begin position="137"/>
        <end position="153"/>
    </location>
</feature>
<gene>
    <name evidence="2" type="ORF">DFR29_103195</name>
</gene>
<dbReference type="PROSITE" id="PS51257">
    <property type="entry name" value="PROKAR_LIPOPROTEIN"/>
    <property type="match status" value="1"/>
</dbReference>
<proteinExistence type="predicted"/>
<evidence type="ECO:0000313" key="2">
    <source>
        <dbReference type="EMBL" id="TDR46659.1"/>
    </source>
</evidence>
<dbReference type="RefSeq" id="WP_133817793.1">
    <property type="nucleotide sequence ID" value="NZ_SNZH01000003.1"/>
</dbReference>
<protein>
    <submittedName>
        <fullName evidence="2">Uncharacterized protein</fullName>
    </submittedName>
</protein>
<dbReference type="EMBL" id="SNZH01000003">
    <property type="protein sequence ID" value="TDR46659.1"/>
    <property type="molecule type" value="Genomic_DNA"/>
</dbReference>
<name>A0A4R6Z526_9GAMM</name>
<evidence type="ECO:0000313" key="3">
    <source>
        <dbReference type="Proteomes" id="UP000295293"/>
    </source>
</evidence>
<sequence length="365" mass="38922">MVLSRSAASVLLLAACFATGIAGGHWIALHTAAPSASPANAGDAAVATSVAESAGTADPTSTNTAATAAVTAPARTLPLPPRSEPIAAYYDELLAQARAGDGAAGRRLADDLYECANHSRRLDAVENLLDGGRGRGMRGGGGFAPAPGSGGPRSDGPRRNDPSFAERRLEVAERELQRVQETEKRCAGIEARQQVDPAELIRAAALAGDAQAQLCYALTPNDWKPDVLSPDWVQWSERWNQESPQMIRQAFENGLPEAAVVLSQMYTPWQPRDARPWNGRLGDDPYWAYAYNLVAQQWLGSPMQQRGGGNDFVARTAARLSSSQIAQAEAWAAAAGQRIRFQPRPAPGPGMDSICDRVRRAAGFR</sequence>
<keyword evidence="3" id="KW-1185">Reference proteome</keyword>
<organism evidence="2 3">
    <name type="scientific">Tahibacter aquaticus</name>
    <dbReference type="NCBI Taxonomy" id="520092"/>
    <lineage>
        <taxon>Bacteria</taxon>
        <taxon>Pseudomonadati</taxon>
        <taxon>Pseudomonadota</taxon>
        <taxon>Gammaproteobacteria</taxon>
        <taxon>Lysobacterales</taxon>
        <taxon>Rhodanobacteraceae</taxon>
        <taxon>Tahibacter</taxon>
    </lineage>
</organism>
<dbReference type="Proteomes" id="UP000295293">
    <property type="component" value="Unassembled WGS sequence"/>
</dbReference>
<accession>A0A4R6Z526</accession>
<feature type="region of interest" description="Disordered" evidence="1">
    <location>
        <begin position="135"/>
        <end position="162"/>
    </location>
</feature>
<evidence type="ECO:0000256" key="1">
    <source>
        <dbReference type="SAM" id="MobiDB-lite"/>
    </source>
</evidence>
<dbReference type="AlphaFoldDB" id="A0A4R6Z526"/>